<evidence type="ECO:0000313" key="2">
    <source>
        <dbReference type="WBParaSite" id="PS1159_v2.g722.t1"/>
    </source>
</evidence>
<sequence>HKGLFQYNRLVPGISSAAAEFQLIVEKTVHGIEKTIAYQDDVTVGGNSFKEHLDKLDKVLGRFSQHGFRLKKEKCAFLQKKIEFLGHEVDGNGIRPLSKKLDGFRNMPPPIDVKQVEAFIGFVNYYGRFIKGFAHLAAPLNELRKKGVAWEWNEIHQKAFDAIKQELLKGELLTHYDPSKELILATDASEYGIGAVLYHRESDGTEKVIANASRKLTSAERNYAQIEKEALGIIYGVRKFQHYLLGRKFILLTDHQPLLRIFGPKPADNSIAIKRLSRWAIILMGYTYDIEYRKTEDFANADVLSRLPDPSDIPSPEALDDEDAFEKIYAVEEVLSPLNIDRIIDETSKDPILQKVISFVKDGWPKAADKTFNPWWNRQEDQIARNGYLLYKDKPVIPESLKLEILEILHEAHVGRNRMLLIAKDNFWFEGMNAAITKISQACEICNGCHKGQKERLHQWERAECFWDRIHIDHAFFEGKIWFIVVDAKSNWLEALQCKSTDSKTTIQMLQQLFSRFGLPQQIVSDNATSFTSAEFKEFCASRGITHTKSPPFHPQSNGVAERGVRTFKEFTEKYIKAGHSLENAVLNALLIHRSTRCDYTKYTPAESAFGRKLRTRFSIHQVHEVMQGEMKEFAVGDKIWVRNYSNGPRWLPGYIKSIKSKCTFLIERNGELWFRHRDQLRKSCEFVFQRDKKVKFSQHENTSDIAASSNGEKMLTPNLSIDPANSSCNLKSPIKAKKVDKEFITDRRASTRVRTVPERYSDMSYNRPRITFKSAKSNDKENLQPTGGRVEKKKLQSVVVVPATTKFKPMPTAREMELREEKRQAFKREAGYKSLLPIMKEKIEEVKARYQYRVEQLMEKVARDEVIREGELLNLTGLHEGFMKSVQDYNCASEAYWHYHRETYDIRQEIRACTGGVEASPSAERDEAKIAHQDSQSRGDDED</sequence>
<name>A0AC35GNG7_9BILA</name>
<dbReference type="WBParaSite" id="PS1159_v2.g722.t1">
    <property type="protein sequence ID" value="PS1159_v2.g722.t1"/>
    <property type="gene ID" value="PS1159_v2.g722"/>
</dbReference>
<accession>A0AC35GNG7</accession>
<evidence type="ECO:0000313" key="1">
    <source>
        <dbReference type="Proteomes" id="UP000887580"/>
    </source>
</evidence>
<dbReference type="Proteomes" id="UP000887580">
    <property type="component" value="Unplaced"/>
</dbReference>
<protein>
    <submittedName>
        <fullName evidence="2">Integrase catalytic domain-containing protein</fullName>
    </submittedName>
</protein>
<organism evidence="1 2">
    <name type="scientific">Panagrolaimus sp. PS1159</name>
    <dbReference type="NCBI Taxonomy" id="55785"/>
    <lineage>
        <taxon>Eukaryota</taxon>
        <taxon>Metazoa</taxon>
        <taxon>Ecdysozoa</taxon>
        <taxon>Nematoda</taxon>
        <taxon>Chromadorea</taxon>
        <taxon>Rhabditida</taxon>
        <taxon>Tylenchina</taxon>
        <taxon>Panagrolaimomorpha</taxon>
        <taxon>Panagrolaimoidea</taxon>
        <taxon>Panagrolaimidae</taxon>
        <taxon>Panagrolaimus</taxon>
    </lineage>
</organism>
<proteinExistence type="predicted"/>
<reference evidence="2" key="1">
    <citation type="submission" date="2022-11" db="UniProtKB">
        <authorList>
            <consortium name="WormBaseParasite"/>
        </authorList>
    </citation>
    <scope>IDENTIFICATION</scope>
</reference>